<accession>A0A7J9L6Q8</accession>
<sequence>MGRLYSSLIFRSIVNGGSNLPNFHSSSSNSVATHINALSKNSMPAKGKAKKVKLIGRFSVLGKMMKLGVGPDVVTLFTLINGLCNQSKICEAKEVLKFEPDIIAYNTVIDSLCKNGLLNEALNLFSEVKVKGIRPGIFTCLIHAMSNSVQKETTRLLNEMMDNNISLNIVTYNTMIDAHCKEGMISEAVEIVDTMRKHGIEPNVITYNICIDACYKEGMLSQAKYIVDTMIMQDIEPDVVTYSALIDGHCLQNQMAKRLDKAMELFDEITQNGPIPDTVTYNTLMQSMCQLGRVFTAFELLVKMCASGQVSNLVTCKLEEALKLFPAMRTV</sequence>
<proteinExistence type="inferred from homology"/>
<organism evidence="4 5">
    <name type="scientific">Gossypium schwendimanii</name>
    <name type="common">Cotton</name>
    <dbReference type="NCBI Taxonomy" id="34291"/>
    <lineage>
        <taxon>Eukaryota</taxon>
        <taxon>Viridiplantae</taxon>
        <taxon>Streptophyta</taxon>
        <taxon>Embryophyta</taxon>
        <taxon>Tracheophyta</taxon>
        <taxon>Spermatophyta</taxon>
        <taxon>Magnoliopsida</taxon>
        <taxon>eudicotyledons</taxon>
        <taxon>Gunneridae</taxon>
        <taxon>Pentapetalae</taxon>
        <taxon>rosids</taxon>
        <taxon>malvids</taxon>
        <taxon>Malvales</taxon>
        <taxon>Malvaceae</taxon>
        <taxon>Malvoideae</taxon>
        <taxon>Gossypium</taxon>
    </lineage>
</organism>
<keyword evidence="2" id="KW-0677">Repeat</keyword>
<feature type="repeat" description="PPR" evidence="3">
    <location>
        <begin position="277"/>
        <end position="311"/>
    </location>
</feature>
<dbReference type="EMBL" id="JABFAF010000004">
    <property type="protein sequence ID" value="MBA0854384.1"/>
    <property type="molecule type" value="Genomic_DNA"/>
</dbReference>
<evidence type="ECO:0000256" key="3">
    <source>
        <dbReference type="PROSITE-ProRule" id="PRU00708"/>
    </source>
</evidence>
<dbReference type="AlphaFoldDB" id="A0A7J9L6Q8"/>
<comment type="caution">
    <text evidence="4">The sequence shown here is derived from an EMBL/GenBank/DDBJ whole genome shotgun (WGS) entry which is preliminary data.</text>
</comment>
<dbReference type="NCBIfam" id="TIGR00756">
    <property type="entry name" value="PPR"/>
    <property type="match status" value="4"/>
</dbReference>
<feature type="repeat" description="PPR" evidence="3">
    <location>
        <begin position="101"/>
        <end position="135"/>
    </location>
</feature>
<dbReference type="Pfam" id="PF13041">
    <property type="entry name" value="PPR_2"/>
    <property type="match status" value="2"/>
</dbReference>
<dbReference type="PANTHER" id="PTHR46128:SF28">
    <property type="entry name" value="PROTEIN RF1, MITOCHONDRIAL-LIKE"/>
    <property type="match status" value="1"/>
</dbReference>
<dbReference type="PROSITE" id="PS51375">
    <property type="entry name" value="PPR"/>
    <property type="match status" value="5"/>
</dbReference>
<dbReference type="Pfam" id="PF12854">
    <property type="entry name" value="PPR_1"/>
    <property type="match status" value="2"/>
</dbReference>
<dbReference type="InterPro" id="IPR011990">
    <property type="entry name" value="TPR-like_helical_dom_sf"/>
</dbReference>
<dbReference type="InterPro" id="IPR050872">
    <property type="entry name" value="PPR_P_subfamily"/>
</dbReference>
<evidence type="ECO:0000313" key="5">
    <source>
        <dbReference type="Proteomes" id="UP000593576"/>
    </source>
</evidence>
<comment type="similarity">
    <text evidence="1">Belongs to the PPR family. P subfamily.</text>
</comment>
<name>A0A7J9L6Q8_GOSSC</name>
<dbReference type="OrthoDB" id="998520at2759"/>
<keyword evidence="5" id="KW-1185">Reference proteome</keyword>
<evidence type="ECO:0000256" key="2">
    <source>
        <dbReference type="ARBA" id="ARBA00022737"/>
    </source>
</evidence>
<feature type="repeat" description="PPR" evidence="3">
    <location>
        <begin position="168"/>
        <end position="202"/>
    </location>
</feature>
<gene>
    <name evidence="4" type="ORF">Goshw_029803</name>
</gene>
<dbReference type="InterPro" id="IPR002885">
    <property type="entry name" value="PPR_rpt"/>
</dbReference>
<protein>
    <submittedName>
        <fullName evidence="4">Uncharacterized protein</fullName>
    </submittedName>
</protein>
<dbReference type="Gene3D" id="1.25.40.10">
    <property type="entry name" value="Tetratricopeptide repeat domain"/>
    <property type="match status" value="4"/>
</dbReference>
<feature type="non-terminal residue" evidence="4">
    <location>
        <position position="1"/>
    </location>
</feature>
<feature type="repeat" description="PPR" evidence="3">
    <location>
        <begin position="238"/>
        <end position="276"/>
    </location>
</feature>
<evidence type="ECO:0000256" key="1">
    <source>
        <dbReference type="ARBA" id="ARBA00007626"/>
    </source>
</evidence>
<reference evidence="4 5" key="1">
    <citation type="journal article" date="2019" name="Genome Biol. Evol.">
        <title>Insights into the evolution of the New World diploid cottons (Gossypium, subgenus Houzingenia) based on genome sequencing.</title>
        <authorList>
            <person name="Grover C.E."/>
            <person name="Arick M.A. 2nd"/>
            <person name="Thrash A."/>
            <person name="Conover J.L."/>
            <person name="Sanders W.S."/>
            <person name="Peterson D.G."/>
            <person name="Frelichowski J.E."/>
            <person name="Scheffler J.A."/>
            <person name="Scheffler B.E."/>
            <person name="Wendel J.F."/>
        </authorList>
    </citation>
    <scope>NUCLEOTIDE SEQUENCE [LARGE SCALE GENOMIC DNA]</scope>
    <source>
        <strain evidence="4">1</strain>
        <tissue evidence="4">Leaf</tissue>
    </source>
</reference>
<dbReference type="Proteomes" id="UP000593576">
    <property type="component" value="Unassembled WGS sequence"/>
</dbReference>
<dbReference type="PANTHER" id="PTHR46128">
    <property type="entry name" value="MITOCHONDRIAL GROUP I INTRON SPLICING FACTOR CCM1"/>
    <property type="match status" value="1"/>
</dbReference>
<evidence type="ECO:0000313" key="4">
    <source>
        <dbReference type="EMBL" id="MBA0854384.1"/>
    </source>
</evidence>
<feature type="repeat" description="PPR" evidence="3">
    <location>
        <begin position="203"/>
        <end position="237"/>
    </location>
</feature>